<name>M1Z773_9FIRM</name>
<keyword evidence="2" id="KW-1185">Reference proteome</keyword>
<dbReference type="EMBL" id="LT669839">
    <property type="protein sequence ID" value="SHD76904.1"/>
    <property type="molecule type" value="Genomic_DNA"/>
</dbReference>
<proteinExistence type="predicted"/>
<dbReference type="RefSeq" id="WP_005583292.1">
    <property type="nucleotide sequence ID" value="NZ_LT669839.1"/>
</dbReference>
<evidence type="ECO:0000313" key="1">
    <source>
        <dbReference type="EMBL" id="SHD76904.1"/>
    </source>
</evidence>
<evidence type="ECO:0008006" key="3">
    <source>
        <dbReference type="Google" id="ProtNLM"/>
    </source>
</evidence>
<sequence>MTKKSKFIQSKGKKGVDLHDIYDLIEMGLDKEEISKEFGISKKYIKKMIEDYYEDY</sequence>
<gene>
    <name evidence="1" type="ORF">CUESP1_1540</name>
</gene>
<dbReference type="Proteomes" id="UP000245423">
    <property type="component" value="Chromosome 1"/>
</dbReference>
<evidence type="ECO:0000313" key="2">
    <source>
        <dbReference type="Proteomes" id="UP000245423"/>
    </source>
</evidence>
<reference evidence="1 2" key="1">
    <citation type="submission" date="2016-11" db="EMBL/GenBank/DDBJ databases">
        <authorList>
            <person name="Manzoor S."/>
        </authorList>
    </citation>
    <scope>NUCLEOTIDE SEQUENCE [LARGE SCALE GENOMIC DNA]</scope>
    <source>
        <strain evidence="1">Clostridium ultunense strain Esp</strain>
    </source>
</reference>
<accession>M1Z773</accession>
<dbReference type="OrthoDB" id="1708214at2"/>
<dbReference type="AlphaFoldDB" id="M1Z773"/>
<protein>
    <recommendedName>
        <fullName evidence="3">Resolvase HTH domain-containing protein</fullName>
    </recommendedName>
</protein>
<dbReference type="HOGENOM" id="CLU_3006364_0_0_9"/>
<organism evidence="1 2">
    <name type="scientific">[Clostridium] ultunense Esp</name>
    <dbReference type="NCBI Taxonomy" id="1288971"/>
    <lineage>
        <taxon>Bacteria</taxon>
        <taxon>Bacillati</taxon>
        <taxon>Bacillota</taxon>
        <taxon>Tissierellia</taxon>
        <taxon>Tissierellales</taxon>
        <taxon>Tepidimicrobiaceae</taxon>
        <taxon>Schnuerera</taxon>
    </lineage>
</organism>